<keyword evidence="4" id="KW-1185">Reference proteome</keyword>
<feature type="domain" description="TmcB/TmcC TPR repeats" evidence="2">
    <location>
        <begin position="457"/>
        <end position="549"/>
    </location>
</feature>
<evidence type="ECO:0000313" key="4">
    <source>
        <dbReference type="Proteomes" id="UP001162131"/>
    </source>
</evidence>
<sequence>MFSKEDEISKFSSCNKDIYKAKKGKSIINSIFELYCQLYHSKSIEEKSLFSQKATKSIESGIWSCQIASLLWIPSLSIANWNQTKKIWEFIGYSRLDNIFSDLDLLFEFFYLSITITFVLFLSYNVLLFITYRSFILPRLVFDIFNWVFNLWTIMLFIPSTVIFSIFLKYNFLPQKFISEYKNNNDSESFELSIAWQIFIVLAMIINFLMILFYTEFSGEMRHFASEKIIKAKAHSKIDVHTIIFTYFSAMICVLFDENNIIYFQLAEMIISILIIIEIIVLLPYFSYYSNLMLTLQFLTVAFISFGFILGNLIDNSLFIILITIFLWPLSVLFAIQITWLFQKKLNSKPPIDLTGIKSKYLLEKSLRQSLCKNDIENKSQIIYLFEKFFLENVLLRDKLQGIWMANYCLFTLRDESLAKFKLCKSKKILEWNLETNFQEYLCSINAKCTSPSESTEFIDYFQQLMIIKNQDFKLCAKLLKFWEEIISHKPSLCRLTKSLDWLDKRILFLNSQYTDLTAKFFYSKEFLSLYASFSKDVLFDQEKSNFLENKLKSTDINIISSYPKSFSWFNDINGVLIISAEEESFGQILFSNITAKSITKLWTIDEINIVDIIPSYYREKMKEELNNILHYSSTGEIDLSEGLFLNLNSNFITECVGKVFITSIDNFFIFMLIFKQKEAKNEIALISENGEIYGHSKNFPKAVKINSENLTGFNIKKLFSEEKEFDLQWSVPYYLQNCENETLLIFSWTYFYKLKVLYALLINDYEEIQIWKKNNSALQEEFALNRKLSLKQTKLEEHKKFSWKKIYKLEKESTRSDLNLSPEIINDTTDDNYNLLKIKDEEDKYLISENPRYNNFLNQALLSTQSINILHAAFIISIIAVLSTNISVLFFAFSNINFIRNMDLPIVIGKIEKAMQNIACTVEILWLFGSDTEPSSQIILYQAKTLLSVFVDRLKSLYLNVTSNIEDWNYCSGQHIFYDKSINAWNSGINEKTNLFNMILEFIQMGNKLAIKFNRTEYISEEASFLIINGYGEAFRHCNSSLHEVIECQSSIMSDFKAEMRLLLLLGICVLALCSCAIIPFGYSAIKYESKLWNNLRKKVYDNYSELKQSLLERIKNTHLQHEVLLSNKKSTKKSFYFRNYWKYIWRISVYALIATMFSVTSITYLYEKCTDYLTYRPEVMKELIYEQILQNSLVIWTMNSQFEIWGVPLVYRYPNAYPFMDSIAEFEEFMPKLGHSKLVLRNSKYLPILSTKFRKIFYEHIDNSPIDYFEFGAYTAQEMVKIDSYLLAYTDQDPLLLLNWVFYIVTLSDSYDMLIDEIDLYSQTIIEDQMAIIIGTFVVFAICSILIYFTLYFVFFKKEKLYLQKIRSIMKIVPT</sequence>
<feature type="transmembrane region" description="Helical" evidence="1">
    <location>
        <begin position="194"/>
        <end position="217"/>
    </location>
</feature>
<dbReference type="EMBL" id="CAJZBQ010000004">
    <property type="protein sequence ID" value="CAG9311213.1"/>
    <property type="molecule type" value="Genomic_DNA"/>
</dbReference>
<protein>
    <recommendedName>
        <fullName evidence="2">TmcB/TmcC TPR repeats domain-containing protein</fullName>
    </recommendedName>
</protein>
<feature type="transmembrane region" description="Helical" evidence="1">
    <location>
        <begin position="144"/>
        <end position="168"/>
    </location>
</feature>
<dbReference type="InterPro" id="IPR057352">
    <property type="entry name" value="TPR_TmcB/C"/>
</dbReference>
<feature type="transmembrane region" description="Helical" evidence="1">
    <location>
        <begin position="1297"/>
        <end position="1313"/>
    </location>
</feature>
<feature type="transmembrane region" description="Helical" evidence="1">
    <location>
        <begin position="870"/>
        <end position="894"/>
    </location>
</feature>
<evidence type="ECO:0000259" key="2">
    <source>
        <dbReference type="Pfam" id="PF25474"/>
    </source>
</evidence>
<organism evidence="3 4">
    <name type="scientific">Blepharisma stoltei</name>
    <dbReference type="NCBI Taxonomy" id="1481888"/>
    <lineage>
        <taxon>Eukaryota</taxon>
        <taxon>Sar</taxon>
        <taxon>Alveolata</taxon>
        <taxon>Ciliophora</taxon>
        <taxon>Postciliodesmatophora</taxon>
        <taxon>Heterotrichea</taxon>
        <taxon>Heterotrichida</taxon>
        <taxon>Blepharismidae</taxon>
        <taxon>Blepharisma</taxon>
    </lineage>
</organism>
<feature type="transmembrane region" description="Helical" evidence="1">
    <location>
        <begin position="262"/>
        <end position="285"/>
    </location>
</feature>
<feature type="transmembrane region" description="Helical" evidence="1">
    <location>
        <begin position="1145"/>
        <end position="1168"/>
    </location>
</feature>
<feature type="transmembrane region" description="Helical" evidence="1">
    <location>
        <begin position="1063"/>
        <end position="1087"/>
    </location>
</feature>
<feature type="transmembrane region" description="Helical" evidence="1">
    <location>
        <begin position="317"/>
        <end position="342"/>
    </location>
</feature>
<feature type="transmembrane region" description="Helical" evidence="1">
    <location>
        <begin position="292"/>
        <end position="311"/>
    </location>
</feature>
<evidence type="ECO:0000256" key="1">
    <source>
        <dbReference type="SAM" id="Phobius"/>
    </source>
</evidence>
<comment type="caution">
    <text evidence="3">The sequence shown here is derived from an EMBL/GenBank/DDBJ whole genome shotgun (WGS) entry which is preliminary data.</text>
</comment>
<feature type="transmembrane region" description="Helical" evidence="1">
    <location>
        <begin position="1333"/>
        <end position="1357"/>
    </location>
</feature>
<dbReference type="Pfam" id="PF25474">
    <property type="entry name" value="TPR_TmcB"/>
    <property type="match status" value="1"/>
</dbReference>
<dbReference type="Proteomes" id="UP001162131">
    <property type="component" value="Unassembled WGS sequence"/>
</dbReference>
<evidence type="ECO:0000313" key="3">
    <source>
        <dbReference type="EMBL" id="CAG9311213.1"/>
    </source>
</evidence>
<keyword evidence="1" id="KW-0812">Transmembrane</keyword>
<name>A0AAU9ISE1_9CILI</name>
<reference evidence="3" key="1">
    <citation type="submission" date="2021-09" db="EMBL/GenBank/DDBJ databases">
        <authorList>
            <consortium name="AG Swart"/>
            <person name="Singh M."/>
            <person name="Singh A."/>
            <person name="Seah K."/>
            <person name="Emmerich C."/>
        </authorList>
    </citation>
    <scope>NUCLEOTIDE SEQUENCE</scope>
    <source>
        <strain evidence="3">ATCC30299</strain>
    </source>
</reference>
<proteinExistence type="predicted"/>
<keyword evidence="1" id="KW-0472">Membrane</keyword>
<keyword evidence="1" id="KW-1133">Transmembrane helix</keyword>
<feature type="transmembrane region" description="Helical" evidence="1">
    <location>
        <begin position="109"/>
        <end position="132"/>
    </location>
</feature>
<gene>
    <name evidence="3" type="ORF">BSTOLATCC_MIC3505</name>
</gene>
<accession>A0AAU9ISE1</accession>